<comment type="caution">
    <text evidence="9">The sequence shown here is derived from an EMBL/GenBank/DDBJ whole genome shotgun (WGS) entry which is preliminary data.</text>
</comment>
<dbReference type="PROSITE" id="PS51007">
    <property type="entry name" value="CYTC"/>
    <property type="match status" value="1"/>
</dbReference>
<evidence type="ECO:0000313" key="9">
    <source>
        <dbReference type="EMBL" id="MFD2733112.1"/>
    </source>
</evidence>
<keyword evidence="7" id="KW-0732">Signal</keyword>
<name>A0ABW5TWA8_9SPHI</name>
<evidence type="ECO:0000256" key="1">
    <source>
        <dbReference type="ARBA" id="ARBA00022448"/>
    </source>
</evidence>
<dbReference type="Gene3D" id="1.10.760.10">
    <property type="entry name" value="Cytochrome c-like domain"/>
    <property type="match status" value="1"/>
</dbReference>
<keyword evidence="5 6" id="KW-0408">Iron</keyword>
<evidence type="ECO:0000256" key="2">
    <source>
        <dbReference type="ARBA" id="ARBA00022617"/>
    </source>
</evidence>
<dbReference type="PROSITE" id="PS51257">
    <property type="entry name" value="PROKAR_LIPOPROTEIN"/>
    <property type="match status" value="1"/>
</dbReference>
<dbReference type="RefSeq" id="WP_379042139.1">
    <property type="nucleotide sequence ID" value="NZ_JBHSKW010000020.1"/>
</dbReference>
<keyword evidence="10" id="KW-1185">Reference proteome</keyword>
<dbReference type="InterPro" id="IPR009056">
    <property type="entry name" value="Cyt_c-like_dom"/>
</dbReference>
<gene>
    <name evidence="9" type="ORF">ACFSSE_15490</name>
</gene>
<evidence type="ECO:0000313" key="10">
    <source>
        <dbReference type="Proteomes" id="UP001597546"/>
    </source>
</evidence>
<sequence length="122" mass="13209">MKKYIGLCLIGAFLVACGGTQTTQESEETKETTATETANLKGQQLIAASDCLGCHKEQEKLIGPSYADVAKKYDNTPENVTMLAGKIINGGKGVWGEIPMAAHPQINQQDAEEMVKYIFTLK</sequence>
<evidence type="ECO:0000256" key="7">
    <source>
        <dbReference type="SAM" id="SignalP"/>
    </source>
</evidence>
<evidence type="ECO:0000259" key="8">
    <source>
        <dbReference type="PROSITE" id="PS51007"/>
    </source>
</evidence>
<organism evidence="9 10">
    <name type="scientific">Pedobacter alpinus</name>
    <dbReference type="NCBI Taxonomy" id="1590643"/>
    <lineage>
        <taxon>Bacteria</taxon>
        <taxon>Pseudomonadati</taxon>
        <taxon>Bacteroidota</taxon>
        <taxon>Sphingobacteriia</taxon>
        <taxon>Sphingobacteriales</taxon>
        <taxon>Sphingobacteriaceae</taxon>
        <taxon>Pedobacter</taxon>
    </lineage>
</organism>
<evidence type="ECO:0000256" key="4">
    <source>
        <dbReference type="ARBA" id="ARBA00022982"/>
    </source>
</evidence>
<dbReference type="PRINTS" id="PR00606">
    <property type="entry name" value="CYTCHROMECID"/>
</dbReference>
<dbReference type="EMBL" id="JBHULV010000052">
    <property type="protein sequence ID" value="MFD2733112.1"/>
    <property type="molecule type" value="Genomic_DNA"/>
</dbReference>
<dbReference type="Pfam" id="PF00034">
    <property type="entry name" value="Cytochrom_C"/>
    <property type="match status" value="1"/>
</dbReference>
<dbReference type="SUPFAM" id="SSF46626">
    <property type="entry name" value="Cytochrome c"/>
    <property type="match status" value="1"/>
</dbReference>
<keyword evidence="1" id="KW-0813">Transport</keyword>
<reference evidence="10" key="1">
    <citation type="journal article" date="2019" name="Int. J. Syst. Evol. Microbiol.">
        <title>The Global Catalogue of Microorganisms (GCM) 10K type strain sequencing project: providing services to taxonomists for standard genome sequencing and annotation.</title>
        <authorList>
            <consortium name="The Broad Institute Genomics Platform"/>
            <consortium name="The Broad Institute Genome Sequencing Center for Infectious Disease"/>
            <person name="Wu L."/>
            <person name="Ma J."/>
        </authorList>
    </citation>
    <scope>NUCLEOTIDE SEQUENCE [LARGE SCALE GENOMIC DNA]</scope>
    <source>
        <strain evidence="10">KCTC 42456</strain>
    </source>
</reference>
<evidence type="ECO:0000256" key="3">
    <source>
        <dbReference type="ARBA" id="ARBA00022723"/>
    </source>
</evidence>
<protein>
    <submittedName>
        <fullName evidence="9">C-type cytochrome</fullName>
    </submittedName>
</protein>
<keyword evidence="3 6" id="KW-0479">Metal-binding</keyword>
<evidence type="ECO:0000256" key="6">
    <source>
        <dbReference type="PROSITE-ProRule" id="PRU00433"/>
    </source>
</evidence>
<proteinExistence type="predicted"/>
<keyword evidence="2 6" id="KW-0349">Heme</keyword>
<feature type="signal peptide" evidence="7">
    <location>
        <begin position="1"/>
        <end position="18"/>
    </location>
</feature>
<feature type="domain" description="Cytochrome c" evidence="8">
    <location>
        <begin position="37"/>
        <end position="122"/>
    </location>
</feature>
<dbReference type="InterPro" id="IPR002324">
    <property type="entry name" value="Cyt_c_ID"/>
</dbReference>
<accession>A0ABW5TWA8</accession>
<dbReference type="InterPro" id="IPR036909">
    <property type="entry name" value="Cyt_c-like_dom_sf"/>
</dbReference>
<feature type="chain" id="PRO_5046244373" evidence="7">
    <location>
        <begin position="19"/>
        <end position="122"/>
    </location>
</feature>
<evidence type="ECO:0000256" key="5">
    <source>
        <dbReference type="ARBA" id="ARBA00023004"/>
    </source>
</evidence>
<dbReference type="Proteomes" id="UP001597546">
    <property type="component" value="Unassembled WGS sequence"/>
</dbReference>
<keyword evidence="4" id="KW-0249">Electron transport</keyword>